<feature type="domain" description="C2" evidence="8">
    <location>
        <begin position="422"/>
        <end position="543"/>
    </location>
</feature>
<comment type="subcellular location">
    <subcellularLocation>
        <location evidence="1">Endoplasmic reticulum membrane</location>
    </subcellularLocation>
</comment>
<evidence type="ECO:0000256" key="5">
    <source>
        <dbReference type="ARBA" id="ARBA00022989"/>
    </source>
</evidence>
<dbReference type="InterPro" id="IPR052455">
    <property type="entry name" value="Tricalbin_domain"/>
</dbReference>
<comment type="caution">
    <text evidence="9">The sequence shown here is derived from an EMBL/GenBank/DDBJ whole genome shotgun (WGS) entry which is preliminary data.</text>
</comment>
<accession>A0A9N8WN80</accession>
<dbReference type="InterPro" id="IPR000008">
    <property type="entry name" value="C2_dom"/>
</dbReference>
<evidence type="ECO:0000256" key="1">
    <source>
        <dbReference type="ARBA" id="ARBA00004586"/>
    </source>
</evidence>
<evidence type="ECO:0000259" key="8">
    <source>
        <dbReference type="PROSITE" id="PS50004"/>
    </source>
</evidence>
<evidence type="ECO:0000313" key="10">
    <source>
        <dbReference type="Proteomes" id="UP000789396"/>
    </source>
</evidence>
<dbReference type="InterPro" id="IPR037761">
    <property type="entry name" value="C2A_Tricalbin"/>
</dbReference>
<dbReference type="SMART" id="SM00239">
    <property type="entry name" value="C2"/>
    <property type="match status" value="4"/>
</dbReference>
<dbReference type="InterPro" id="IPR056910">
    <property type="entry name" value="TCB1-3_C2"/>
</dbReference>
<gene>
    <name evidence="9" type="ORF">RFULGI_LOCUS2070</name>
</gene>
<evidence type="ECO:0000256" key="4">
    <source>
        <dbReference type="ARBA" id="ARBA00022824"/>
    </source>
</evidence>
<dbReference type="OrthoDB" id="1029639at2759"/>
<feature type="compositionally biased region" description="Basic and acidic residues" evidence="6">
    <location>
        <begin position="669"/>
        <end position="692"/>
    </location>
</feature>
<evidence type="ECO:0000256" key="7">
    <source>
        <dbReference type="SAM" id="Phobius"/>
    </source>
</evidence>
<keyword evidence="5 7" id="KW-1133">Transmembrane helix</keyword>
<proteinExistence type="predicted"/>
<dbReference type="Pfam" id="PF25669">
    <property type="entry name" value="SMP_MUG190-like"/>
    <property type="match status" value="1"/>
</dbReference>
<dbReference type="Gene3D" id="2.60.40.150">
    <property type="entry name" value="C2 domain"/>
    <property type="match status" value="5"/>
</dbReference>
<feature type="domain" description="C2" evidence="8">
    <location>
        <begin position="295"/>
        <end position="417"/>
    </location>
</feature>
<dbReference type="EMBL" id="CAJVPZ010001465">
    <property type="protein sequence ID" value="CAG8492979.1"/>
    <property type="molecule type" value="Genomic_DNA"/>
</dbReference>
<evidence type="ECO:0000256" key="2">
    <source>
        <dbReference type="ARBA" id="ARBA00022692"/>
    </source>
</evidence>
<feature type="region of interest" description="Disordered" evidence="6">
    <location>
        <begin position="661"/>
        <end position="692"/>
    </location>
</feature>
<dbReference type="PROSITE" id="PS50004">
    <property type="entry name" value="C2"/>
    <property type="match status" value="3"/>
</dbReference>
<protein>
    <submittedName>
        <fullName evidence="9">2591_t:CDS:1</fullName>
    </submittedName>
</protein>
<keyword evidence="10" id="KW-1185">Reference proteome</keyword>
<evidence type="ECO:0000256" key="3">
    <source>
        <dbReference type="ARBA" id="ARBA00022737"/>
    </source>
</evidence>
<dbReference type="CDD" id="cd21678">
    <property type="entry name" value="SMP_TCB"/>
    <property type="match status" value="1"/>
</dbReference>
<dbReference type="Proteomes" id="UP000789396">
    <property type="component" value="Unassembled WGS sequence"/>
</dbReference>
<evidence type="ECO:0000256" key="6">
    <source>
        <dbReference type="SAM" id="MobiDB-lite"/>
    </source>
</evidence>
<feature type="region of interest" description="Disordered" evidence="6">
    <location>
        <begin position="75"/>
        <end position="103"/>
    </location>
</feature>
<dbReference type="InterPro" id="IPR037765">
    <property type="entry name" value="C2B_Tricalbin"/>
</dbReference>
<keyword evidence="4" id="KW-0256">Endoplasmic reticulum</keyword>
<name>A0A9N8WN80_9GLOM</name>
<feature type="transmembrane region" description="Helical" evidence="7">
    <location>
        <begin position="141"/>
        <end position="169"/>
    </location>
</feature>
<sequence length="1106" mass="123355">MAQEPTQEKTEVGEGINNVIESELNHEFKDVKTQIHVFDPDAPPELKAKQAVGSSNAGLTAMPAVKGVVSDATLDQVSDKKDKKEEEESVLPCDFPQAPKPTSEAPKWARIGWKNVAEFGPTDIDHDIFGEYLSELYYGNLWLNASVIFISVFATWIITSLGGGLATYYANSMKRFYRNARSDISRELAREKLETMTGESVGWMNEFLRRFWLIYEPVLSSTIVGIADGILASATPTFVDSVRLKTFTLGTKPATIEYIRSYPKTEDDIVVMDWKLSFDPNDLANMTKAQLKNKVNPKIVLSVRLGRGVVGAESALGVLKLKVMCAKGLKNAETFGTSDPYAKVTLHGNKVLAKTKTIDDSLNPVWDETYYLILTSLNEGLHFEIFDYNEMSRDKPLGKAEFMLSSLLDNPKQEDVTLPVLVEGKPHGEIKIGAIWYPVVEATEADPAPESNLDPRHSLVGQYNPYAELVLNGKIVHTTRTIKRNNNPVWEEPFEMFITNKAAAELSVKVRDARDLASDPVVGSWSSKLQDFIDILALKNDWFNVTDASAGKLRLSCTWKPVLFDHELEHGGYGKSDPYVIIRLSSTYRGRTEVVLDTQNPEWKHELHYIPVHSLKESVALQVLSHESRDFGSVDFYVDKLAQLNEEGSYQATEPFDAFHPTLQTKKVKTPEKDSEKDTVKDSEKDSENLLKKDEKKGETDIVNGVENINVLDYESGILVVHIKNANLDKKDTSVELYVDNGLFPVFMTRRCKTANPDWNQGRTPIGICTRDVRPLLEQSDPENISLAIEGLTNKQLNIGVRYLPMNYKIDPSESINNMGTLRVTVKSAENLPAADRSGTSDPFAYIYLNEEKIYKTKHVKKTLNPVFENEDFTVNVLSRTSDKFHIEIWDWNKIEISTKLGTGTLDLSDLPTFEKVDRRVQLYDPKTSEPAGFMNLSVLFNPQLITKKKLTTGSLAGATRTLTNIGTGIGGTVVSGGDTFIRTGAGFVSTGANSVAGAVGSGFGLLKKKDKDDKLKNGDSLTRSIDTGLVVEDEQVYIPNLTSSPPPILLQVRDYNTIGKDVTIGEYYLKLWEHIEPGNYTKDCWVDLLNGGNGKLHLKIEFEQQ</sequence>
<organism evidence="9 10">
    <name type="scientific">Racocetra fulgida</name>
    <dbReference type="NCBI Taxonomy" id="60492"/>
    <lineage>
        <taxon>Eukaryota</taxon>
        <taxon>Fungi</taxon>
        <taxon>Fungi incertae sedis</taxon>
        <taxon>Mucoromycota</taxon>
        <taxon>Glomeromycotina</taxon>
        <taxon>Glomeromycetes</taxon>
        <taxon>Diversisporales</taxon>
        <taxon>Gigasporaceae</taxon>
        <taxon>Racocetra</taxon>
    </lineage>
</organism>
<dbReference type="PANTHER" id="PTHR46980">
    <property type="entry name" value="TRICALBIN-1-RELATED"/>
    <property type="match status" value="1"/>
</dbReference>
<reference evidence="9" key="1">
    <citation type="submission" date="2021-06" db="EMBL/GenBank/DDBJ databases">
        <authorList>
            <person name="Kallberg Y."/>
            <person name="Tangrot J."/>
            <person name="Rosling A."/>
        </authorList>
    </citation>
    <scope>NUCLEOTIDE SEQUENCE</scope>
    <source>
        <strain evidence="9">IN212</strain>
    </source>
</reference>
<dbReference type="InterPro" id="IPR035892">
    <property type="entry name" value="C2_domain_sf"/>
</dbReference>
<dbReference type="PANTHER" id="PTHR46980:SF2">
    <property type="entry name" value="TRICALBIN-1-RELATED"/>
    <property type="match status" value="1"/>
</dbReference>
<keyword evidence="2 7" id="KW-0812">Transmembrane</keyword>
<dbReference type="GO" id="GO:0061817">
    <property type="term" value="P:endoplasmic reticulum-plasma membrane tethering"/>
    <property type="evidence" value="ECO:0007669"/>
    <property type="project" value="InterPro"/>
</dbReference>
<feature type="compositionally biased region" description="Basic and acidic residues" evidence="6">
    <location>
        <begin position="77"/>
        <end position="86"/>
    </location>
</feature>
<feature type="domain" description="C2" evidence="8">
    <location>
        <begin position="802"/>
        <end position="921"/>
    </location>
</feature>
<dbReference type="SUPFAM" id="SSF49562">
    <property type="entry name" value="C2 domain (Calcium/lipid-binding domain, CaLB)"/>
    <property type="match status" value="5"/>
</dbReference>
<keyword evidence="3" id="KW-0677">Repeat</keyword>
<dbReference type="CDD" id="cd04052">
    <property type="entry name" value="C2B_Tricalbin-like"/>
    <property type="match status" value="1"/>
</dbReference>
<dbReference type="Pfam" id="PF00168">
    <property type="entry name" value="C2"/>
    <property type="match status" value="4"/>
</dbReference>
<dbReference type="Pfam" id="PF24920">
    <property type="entry name" value="C2_TCB1"/>
    <property type="match status" value="1"/>
</dbReference>
<evidence type="ECO:0000313" key="9">
    <source>
        <dbReference type="EMBL" id="CAG8492979.1"/>
    </source>
</evidence>
<dbReference type="CDD" id="cd04044">
    <property type="entry name" value="C2A_Tricalbin-like"/>
    <property type="match status" value="1"/>
</dbReference>
<keyword evidence="7" id="KW-0472">Membrane</keyword>
<dbReference type="GO" id="GO:0005789">
    <property type="term" value="C:endoplasmic reticulum membrane"/>
    <property type="evidence" value="ECO:0007669"/>
    <property type="project" value="UniProtKB-SubCell"/>
</dbReference>
<dbReference type="AlphaFoldDB" id="A0A9N8WN80"/>